<dbReference type="OrthoDB" id="6844941at2"/>
<dbReference type="EMBL" id="SDPQ02000001">
    <property type="protein sequence ID" value="KAA1400026.1"/>
    <property type="molecule type" value="Genomic_DNA"/>
</dbReference>
<feature type="transmembrane region" description="Helical" evidence="11">
    <location>
        <begin position="104"/>
        <end position="125"/>
    </location>
</feature>
<keyword evidence="8 11" id="KW-0472">Membrane</keyword>
<keyword evidence="7 11" id="KW-1133">Transmembrane helix</keyword>
<proteinExistence type="predicted"/>
<sequence length="363" mass="38582">MTTATLADERIARTSTLTKLLKRPEIGALVAAIVIFAFFALTTDAFATPSGSSTWLRGASTIGIMAVAVALLMIGGEFDLSAGAMTGFTGLVVGVLTREYGVNIWAAIFISLGLALLIGAINGILVMRTGLPSFIVTLGTFFVLQGIDLAGTKALTGQVAIQGMTQVPFYSQAKRVFGSALEVQPHWFNLNLGFMRLDFDWSRPLTINASVFWWVGVTALATWILLRTRTGNWIFSVGGAQTASRQIGVPVFKTKVGLFMTTAGAGWLVGMLLIFTTSTVQSNTGVGQEFIYIICAVVGGCLMTGGYGSAIGAAFGALIYGMVSQGIVYAGWDNNWLKAFLGVMLLGAVLLNEWVRKRAETAK</sequence>
<feature type="transmembrane region" description="Helical" evidence="11">
    <location>
        <begin position="54"/>
        <end position="74"/>
    </location>
</feature>
<dbReference type="Proteomes" id="UP000380867">
    <property type="component" value="Unassembled WGS sequence"/>
</dbReference>
<name>A0A5M4FIL5_9ACTN</name>
<comment type="caution">
    <text evidence="12">The sequence shown here is derived from an EMBL/GenBank/DDBJ whole genome shotgun (WGS) entry which is preliminary data.</text>
</comment>
<dbReference type="GO" id="GO:0022857">
    <property type="term" value="F:transmembrane transporter activity"/>
    <property type="evidence" value="ECO:0007669"/>
    <property type="project" value="InterPro"/>
</dbReference>
<evidence type="ECO:0000256" key="2">
    <source>
        <dbReference type="ARBA" id="ARBA00022448"/>
    </source>
</evidence>
<evidence type="ECO:0000256" key="9">
    <source>
        <dbReference type="ARBA" id="ARBA00035611"/>
    </source>
</evidence>
<feature type="transmembrane region" description="Helical" evidence="11">
    <location>
        <begin position="205"/>
        <end position="226"/>
    </location>
</feature>
<keyword evidence="2" id="KW-0813">Transport</keyword>
<evidence type="ECO:0000256" key="5">
    <source>
        <dbReference type="ARBA" id="ARBA00022597"/>
    </source>
</evidence>
<keyword evidence="4" id="KW-0997">Cell inner membrane</keyword>
<evidence type="ECO:0000256" key="6">
    <source>
        <dbReference type="ARBA" id="ARBA00022692"/>
    </source>
</evidence>
<evidence type="ECO:0000256" key="11">
    <source>
        <dbReference type="SAM" id="Phobius"/>
    </source>
</evidence>
<dbReference type="Pfam" id="PF02653">
    <property type="entry name" value="BPD_transp_2"/>
    <property type="match status" value="1"/>
</dbReference>
<comment type="subcellular location">
    <subcellularLocation>
        <location evidence="1">Cell membrane</location>
        <topology evidence="1">Multi-pass membrane protein</topology>
    </subcellularLocation>
</comment>
<evidence type="ECO:0000256" key="10">
    <source>
        <dbReference type="ARBA" id="ARBA00035686"/>
    </source>
</evidence>
<evidence type="ECO:0000256" key="7">
    <source>
        <dbReference type="ARBA" id="ARBA00022989"/>
    </source>
</evidence>
<evidence type="ECO:0000313" key="12">
    <source>
        <dbReference type="EMBL" id="KAA1400026.1"/>
    </source>
</evidence>
<feature type="transmembrane region" description="Helical" evidence="11">
    <location>
        <begin position="80"/>
        <end position="97"/>
    </location>
</feature>
<dbReference type="AlphaFoldDB" id="A0A5M4FIL5"/>
<evidence type="ECO:0000256" key="8">
    <source>
        <dbReference type="ARBA" id="ARBA00023136"/>
    </source>
</evidence>
<evidence type="ECO:0000256" key="1">
    <source>
        <dbReference type="ARBA" id="ARBA00004651"/>
    </source>
</evidence>
<feature type="transmembrane region" description="Helical" evidence="11">
    <location>
        <begin position="26"/>
        <end position="47"/>
    </location>
</feature>
<dbReference type="PANTHER" id="PTHR32196">
    <property type="entry name" value="ABC TRANSPORTER PERMEASE PROTEIN YPHD-RELATED-RELATED"/>
    <property type="match status" value="1"/>
</dbReference>
<feature type="transmembrane region" description="Helical" evidence="11">
    <location>
        <begin position="258"/>
        <end position="278"/>
    </location>
</feature>
<keyword evidence="6 11" id="KW-0812">Transmembrane</keyword>
<organism evidence="12 13">
    <name type="scientific">Aeromicrobium ginsengisoli</name>
    <dbReference type="NCBI Taxonomy" id="363867"/>
    <lineage>
        <taxon>Bacteria</taxon>
        <taxon>Bacillati</taxon>
        <taxon>Actinomycetota</taxon>
        <taxon>Actinomycetes</taxon>
        <taxon>Propionibacteriales</taxon>
        <taxon>Nocardioidaceae</taxon>
        <taxon>Aeromicrobium</taxon>
    </lineage>
</organism>
<dbReference type="PANTHER" id="PTHR32196:SF32">
    <property type="entry name" value="XYLOSE TRANSPORT SYSTEM PERMEASE PROTEIN XYLH"/>
    <property type="match status" value="1"/>
</dbReference>
<reference evidence="12" key="1">
    <citation type="submission" date="2019-09" db="EMBL/GenBank/DDBJ databases">
        <authorList>
            <person name="Li J."/>
        </authorList>
    </citation>
    <scope>NUCLEOTIDE SEQUENCE [LARGE SCALE GENOMIC DNA]</scope>
    <source>
        <strain evidence="12">JCM 14732</strain>
    </source>
</reference>
<keyword evidence="3" id="KW-1003">Cell membrane</keyword>
<dbReference type="InterPro" id="IPR001851">
    <property type="entry name" value="ABC_transp_permease"/>
</dbReference>
<keyword evidence="5" id="KW-0762">Sugar transport</keyword>
<dbReference type="GO" id="GO:0005886">
    <property type="term" value="C:plasma membrane"/>
    <property type="evidence" value="ECO:0007669"/>
    <property type="project" value="UniProtKB-SubCell"/>
</dbReference>
<comment type="function">
    <text evidence="9">Part of the binding-protein-dependent transport system for D-xylose. Probably responsible for the translocation of the substrate across the membrane.</text>
</comment>
<feature type="transmembrane region" description="Helical" evidence="11">
    <location>
        <begin position="290"/>
        <end position="323"/>
    </location>
</feature>
<dbReference type="CDD" id="cd06579">
    <property type="entry name" value="TM_PBP1_transp_AraH_like"/>
    <property type="match status" value="1"/>
</dbReference>
<keyword evidence="13" id="KW-1185">Reference proteome</keyword>
<protein>
    <recommendedName>
        <fullName evidence="10">Xylose transport system permease protein XylH</fullName>
    </recommendedName>
</protein>
<accession>A0A5M4FIL5</accession>
<feature type="transmembrane region" description="Helical" evidence="11">
    <location>
        <begin position="335"/>
        <end position="355"/>
    </location>
</feature>
<evidence type="ECO:0000256" key="4">
    <source>
        <dbReference type="ARBA" id="ARBA00022519"/>
    </source>
</evidence>
<gene>
    <name evidence="12" type="ORF">ESP70_004565</name>
</gene>
<dbReference type="RefSeq" id="WP_149688131.1">
    <property type="nucleotide sequence ID" value="NZ_SDPQ02000001.1"/>
</dbReference>
<evidence type="ECO:0000313" key="13">
    <source>
        <dbReference type="Proteomes" id="UP000380867"/>
    </source>
</evidence>
<evidence type="ECO:0000256" key="3">
    <source>
        <dbReference type="ARBA" id="ARBA00022475"/>
    </source>
</evidence>